<reference evidence="2" key="1">
    <citation type="journal article" date="2023" name="G3 (Bethesda)">
        <title>Genome assembly and association tests identify interacting loci associated with vigor, precocity, and sex in interspecific pistachio rootstocks.</title>
        <authorList>
            <person name="Palmer W."/>
            <person name="Jacygrad E."/>
            <person name="Sagayaradj S."/>
            <person name="Cavanaugh K."/>
            <person name="Han R."/>
            <person name="Bertier L."/>
            <person name="Beede B."/>
            <person name="Kafkas S."/>
            <person name="Golino D."/>
            <person name="Preece J."/>
            <person name="Michelmore R."/>
        </authorList>
    </citation>
    <scope>NUCLEOTIDE SEQUENCE [LARGE SCALE GENOMIC DNA]</scope>
</reference>
<sequence>MGRGKIAITKIENRTNRQVTFSKRRVGLLKKTNELSVLCDAQIGLIIFSSTGKLFEYCSESISMEQLIRRYQLAKGMRIPETINHDVSQIHNELRRMRKETQNLQLSLQRYTCDDLSSVNYQELAELEHQLEHSVIKVRARKFELLQQQADDLRTKGRMLEEENEQIYGLIKDHEAAAWQQQQAQAQVAATLTMATKMEEPRQVLEQFPFAGEAQPRGVLELAITDCQPYRLQPLQPNLQDFNLHCPNYE</sequence>
<evidence type="ECO:0000313" key="1">
    <source>
        <dbReference type="EMBL" id="KAJ0017816.1"/>
    </source>
</evidence>
<name>A0ACC0XK62_9ROSI</name>
<dbReference type="Proteomes" id="UP001163603">
    <property type="component" value="Chromosome 12"/>
</dbReference>
<accession>A0ACC0XK62</accession>
<evidence type="ECO:0000313" key="2">
    <source>
        <dbReference type="Proteomes" id="UP001163603"/>
    </source>
</evidence>
<protein>
    <submittedName>
        <fullName evidence="1">Uncharacterized protein</fullName>
    </submittedName>
</protein>
<dbReference type="EMBL" id="CM047747">
    <property type="protein sequence ID" value="KAJ0017816.1"/>
    <property type="molecule type" value="Genomic_DNA"/>
</dbReference>
<proteinExistence type="predicted"/>
<gene>
    <name evidence="1" type="ORF">Pint_12138</name>
</gene>
<organism evidence="1 2">
    <name type="scientific">Pistacia integerrima</name>
    <dbReference type="NCBI Taxonomy" id="434235"/>
    <lineage>
        <taxon>Eukaryota</taxon>
        <taxon>Viridiplantae</taxon>
        <taxon>Streptophyta</taxon>
        <taxon>Embryophyta</taxon>
        <taxon>Tracheophyta</taxon>
        <taxon>Spermatophyta</taxon>
        <taxon>Magnoliopsida</taxon>
        <taxon>eudicotyledons</taxon>
        <taxon>Gunneridae</taxon>
        <taxon>Pentapetalae</taxon>
        <taxon>rosids</taxon>
        <taxon>malvids</taxon>
        <taxon>Sapindales</taxon>
        <taxon>Anacardiaceae</taxon>
        <taxon>Pistacia</taxon>
    </lineage>
</organism>
<keyword evidence="2" id="KW-1185">Reference proteome</keyword>
<comment type="caution">
    <text evidence="1">The sequence shown here is derived from an EMBL/GenBank/DDBJ whole genome shotgun (WGS) entry which is preliminary data.</text>
</comment>